<proteinExistence type="predicted"/>
<accession>A0A0H2ZWA2</accession>
<organism evidence="1 2">
    <name type="scientific">Mycobacterium avium (strain 104)</name>
    <dbReference type="NCBI Taxonomy" id="243243"/>
    <lineage>
        <taxon>Bacteria</taxon>
        <taxon>Bacillati</taxon>
        <taxon>Actinomycetota</taxon>
        <taxon>Actinomycetes</taxon>
        <taxon>Mycobacteriales</taxon>
        <taxon>Mycobacteriaceae</taxon>
        <taxon>Mycobacterium</taxon>
        <taxon>Mycobacterium avium complex (MAC)</taxon>
    </lineage>
</organism>
<dbReference type="HOGENOM" id="CLU_3312954_0_0_11"/>
<name>A0A0H2ZWA2_MYCA1</name>
<dbReference type="Proteomes" id="UP000001574">
    <property type="component" value="Chromosome"/>
</dbReference>
<dbReference type="AlphaFoldDB" id="A0A0H2ZWA2"/>
<reference evidence="1 2" key="1">
    <citation type="submission" date="2006-10" db="EMBL/GenBank/DDBJ databases">
        <authorList>
            <person name="Fleischmann R.D."/>
            <person name="Dodson R.J."/>
            <person name="Haft D.H."/>
            <person name="Merkel J.S."/>
            <person name="Nelson W.C."/>
            <person name="Fraser C.M."/>
        </authorList>
    </citation>
    <scope>NUCLEOTIDE SEQUENCE [LARGE SCALE GENOMIC DNA]</scope>
    <source>
        <strain evidence="1 2">104</strain>
    </source>
</reference>
<evidence type="ECO:0000313" key="2">
    <source>
        <dbReference type="Proteomes" id="UP000001574"/>
    </source>
</evidence>
<sequence>MVIDLTTSYRELNRCRRARSAALTGLGAACGRPRRAQSG</sequence>
<evidence type="ECO:0000313" key="1">
    <source>
        <dbReference type="EMBL" id="ABK66134.1"/>
    </source>
</evidence>
<protein>
    <submittedName>
        <fullName evidence="1">Uncharacterized protein</fullName>
    </submittedName>
</protein>
<dbReference type="KEGG" id="mav:MAV_1412"/>
<dbReference type="EMBL" id="CP000479">
    <property type="protein sequence ID" value="ABK66134.1"/>
    <property type="molecule type" value="Genomic_DNA"/>
</dbReference>
<gene>
    <name evidence="1" type="ordered locus">MAV_1412</name>
</gene>